<keyword evidence="9" id="KW-1185">Reference proteome</keyword>
<dbReference type="InterPro" id="IPR019874">
    <property type="entry name" value="RF_methyltr_PrmC"/>
</dbReference>
<proteinExistence type="predicted"/>
<dbReference type="OrthoDB" id="269872at2759"/>
<dbReference type="GO" id="GO:0032259">
    <property type="term" value="P:methylation"/>
    <property type="evidence" value="ECO:0007669"/>
    <property type="project" value="UniProtKB-KW"/>
</dbReference>
<comment type="catalytic activity">
    <reaction evidence="5">
        <text>L-glutaminyl-[peptide chain release factor] + S-adenosyl-L-methionine = N(5)-methyl-L-glutaminyl-[peptide chain release factor] + S-adenosyl-L-homocysteine + H(+)</text>
        <dbReference type="Rhea" id="RHEA:42896"/>
        <dbReference type="Rhea" id="RHEA-COMP:10271"/>
        <dbReference type="Rhea" id="RHEA-COMP:10272"/>
        <dbReference type="ChEBI" id="CHEBI:15378"/>
        <dbReference type="ChEBI" id="CHEBI:30011"/>
        <dbReference type="ChEBI" id="CHEBI:57856"/>
        <dbReference type="ChEBI" id="CHEBI:59789"/>
        <dbReference type="ChEBI" id="CHEBI:61891"/>
        <dbReference type="EC" id="2.1.1.297"/>
    </reaction>
</comment>
<dbReference type="GO" id="GO:0102559">
    <property type="term" value="F:peptide chain release factor N(5)-glutamine methyltransferase activity"/>
    <property type="evidence" value="ECO:0007669"/>
    <property type="project" value="UniProtKB-EC"/>
</dbReference>
<evidence type="ECO:0000313" key="9">
    <source>
        <dbReference type="Proteomes" id="UP000828390"/>
    </source>
</evidence>
<protein>
    <recommendedName>
        <fullName evidence="1">peptide chain release factor N(5)-glutamine methyltransferase</fullName>
        <ecNumber evidence="1">2.1.1.297</ecNumber>
    </recommendedName>
</protein>
<evidence type="ECO:0000259" key="6">
    <source>
        <dbReference type="Pfam" id="PF05175"/>
    </source>
</evidence>
<reference evidence="8" key="2">
    <citation type="submission" date="2020-11" db="EMBL/GenBank/DDBJ databases">
        <authorList>
            <person name="McCartney M.A."/>
            <person name="Auch B."/>
            <person name="Kono T."/>
            <person name="Mallez S."/>
            <person name="Becker A."/>
            <person name="Gohl D.M."/>
            <person name="Silverstein K.A.T."/>
            <person name="Koren S."/>
            <person name="Bechman K.B."/>
            <person name="Herman A."/>
            <person name="Abrahante J.E."/>
            <person name="Garbe J."/>
        </authorList>
    </citation>
    <scope>NUCLEOTIDE SEQUENCE</scope>
    <source>
        <strain evidence="8">Duluth1</strain>
        <tissue evidence="8">Whole animal</tissue>
    </source>
</reference>
<dbReference type="Gene3D" id="1.10.8.10">
    <property type="entry name" value="DNA helicase RuvA subunit, C-terminal domain"/>
    <property type="match status" value="1"/>
</dbReference>
<keyword evidence="4" id="KW-0949">S-adenosyl-L-methionine</keyword>
<keyword evidence="3" id="KW-0808">Transferase</keyword>
<evidence type="ECO:0000256" key="1">
    <source>
        <dbReference type="ARBA" id="ARBA00012771"/>
    </source>
</evidence>
<dbReference type="CDD" id="cd02440">
    <property type="entry name" value="AdoMet_MTases"/>
    <property type="match status" value="1"/>
</dbReference>
<dbReference type="AlphaFoldDB" id="A0A9D4NFD5"/>
<name>A0A9D4NFD5_DREPO</name>
<sequence length="338" mass="38176">MILLRFLNCHLQKVFSPKNQLKSSLFLHAGLHKKTFSGICESNDTVKDQLEHYIALFRTAYIPEPESSAELITAHAMGKKMIHEVDFSTPVTKILRSRLKEMCSKRLERVPVQYILGEWDFHDLTLEMRPPVLIPRPETEELASHVLSHWDRGYHTFLDIGCGTGAISIYLLKQLPLVKAVAIDISEQACNLTQNNAVRHGVHHRLKVVHGDIMQEGTVAELCKNGPYNVIVSNPPYITTEEMKHLDTEVFKYEDHNALAGGVDGLHVINQILKIAHQLLCPGHGSLWLEVGLTQTRAIQSAIEDHPDLGLVYRNAFQDFTKRDRFAHLGVNGLRGHV</sequence>
<dbReference type="InterPro" id="IPR004556">
    <property type="entry name" value="HemK-like"/>
</dbReference>
<comment type="caution">
    <text evidence="8">The sequence shown here is derived from an EMBL/GenBank/DDBJ whole genome shotgun (WGS) entry which is preliminary data.</text>
</comment>
<evidence type="ECO:0000256" key="2">
    <source>
        <dbReference type="ARBA" id="ARBA00022603"/>
    </source>
</evidence>
<evidence type="ECO:0000259" key="7">
    <source>
        <dbReference type="Pfam" id="PF17827"/>
    </source>
</evidence>
<gene>
    <name evidence="8" type="ORF">DPMN_017527</name>
</gene>
<dbReference type="EMBL" id="JAIWYP010000001">
    <property type="protein sequence ID" value="KAH3893380.1"/>
    <property type="molecule type" value="Genomic_DNA"/>
</dbReference>
<feature type="domain" description="Release factor glutamine methyltransferase N-terminal" evidence="7">
    <location>
        <begin position="50"/>
        <end position="117"/>
    </location>
</feature>
<dbReference type="Gene3D" id="3.40.50.150">
    <property type="entry name" value="Vaccinia Virus protein VP39"/>
    <property type="match status" value="1"/>
</dbReference>
<dbReference type="NCBIfam" id="TIGR00536">
    <property type="entry name" value="hemK_fam"/>
    <property type="match status" value="1"/>
</dbReference>
<evidence type="ECO:0000256" key="3">
    <source>
        <dbReference type="ARBA" id="ARBA00022679"/>
    </source>
</evidence>
<dbReference type="GO" id="GO:0005739">
    <property type="term" value="C:mitochondrion"/>
    <property type="evidence" value="ECO:0007669"/>
    <property type="project" value="TreeGrafter"/>
</dbReference>
<dbReference type="Proteomes" id="UP000828390">
    <property type="component" value="Unassembled WGS sequence"/>
</dbReference>
<dbReference type="PROSITE" id="PS00092">
    <property type="entry name" value="N6_MTASE"/>
    <property type="match status" value="1"/>
</dbReference>
<dbReference type="InterPro" id="IPR007848">
    <property type="entry name" value="Small_mtfrase_dom"/>
</dbReference>
<evidence type="ECO:0000256" key="4">
    <source>
        <dbReference type="ARBA" id="ARBA00022691"/>
    </source>
</evidence>
<keyword evidence="2" id="KW-0489">Methyltransferase</keyword>
<dbReference type="PANTHER" id="PTHR18895:SF74">
    <property type="entry name" value="MTRF1L RELEASE FACTOR GLUTAMINE METHYLTRANSFERASE"/>
    <property type="match status" value="1"/>
</dbReference>
<dbReference type="PANTHER" id="PTHR18895">
    <property type="entry name" value="HEMK METHYLTRANSFERASE"/>
    <property type="match status" value="1"/>
</dbReference>
<dbReference type="Pfam" id="PF05175">
    <property type="entry name" value="MTS"/>
    <property type="match status" value="1"/>
</dbReference>
<feature type="domain" description="Methyltransferase small" evidence="6">
    <location>
        <begin position="155"/>
        <end position="275"/>
    </location>
</feature>
<reference evidence="8" key="1">
    <citation type="journal article" date="2019" name="bioRxiv">
        <title>The Genome of the Zebra Mussel, Dreissena polymorpha: A Resource for Invasive Species Research.</title>
        <authorList>
            <person name="McCartney M.A."/>
            <person name="Auch B."/>
            <person name="Kono T."/>
            <person name="Mallez S."/>
            <person name="Zhang Y."/>
            <person name="Obille A."/>
            <person name="Becker A."/>
            <person name="Abrahante J.E."/>
            <person name="Garbe J."/>
            <person name="Badalamenti J.P."/>
            <person name="Herman A."/>
            <person name="Mangelson H."/>
            <person name="Liachko I."/>
            <person name="Sullivan S."/>
            <person name="Sone E.D."/>
            <person name="Koren S."/>
            <person name="Silverstein K.A.T."/>
            <person name="Beckman K.B."/>
            <person name="Gohl D.M."/>
        </authorList>
    </citation>
    <scope>NUCLEOTIDE SEQUENCE</scope>
    <source>
        <strain evidence="8">Duluth1</strain>
        <tissue evidence="8">Whole animal</tissue>
    </source>
</reference>
<dbReference type="InterPro" id="IPR050320">
    <property type="entry name" value="N5-glutamine_MTase"/>
</dbReference>
<dbReference type="InterPro" id="IPR040758">
    <property type="entry name" value="PrmC_N"/>
</dbReference>
<evidence type="ECO:0000256" key="5">
    <source>
        <dbReference type="ARBA" id="ARBA00048391"/>
    </source>
</evidence>
<organism evidence="8 9">
    <name type="scientific">Dreissena polymorpha</name>
    <name type="common">Zebra mussel</name>
    <name type="synonym">Mytilus polymorpha</name>
    <dbReference type="NCBI Taxonomy" id="45954"/>
    <lineage>
        <taxon>Eukaryota</taxon>
        <taxon>Metazoa</taxon>
        <taxon>Spiralia</taxon>
        <taxon>Lophotrochozoa</taxon>
        <taxon>Mollusca</taxon>
        <taxon>Bivalvia</taxon>
        <taxon>Autobranchia</taxon>
        <taxon>Heteroconchia</taxon>
        <taxon>Euheterodonta</taxon>
        <taxon>Imparidentia</taxon>
        <taxon>Neoheterodontei</taxon>
        <taxon>Myida</taxon>
        <taxon>Dreissenoidea</taxon>
        <taxon>Dreissenidae</taxon>
        <taxon>Dreissena</taxon>
    </lineage>
</organism>
<accession>A0A9D4NFD5</accession>
<dbReference type="SUPFAM" id="SSF53335">
    <property type="entry name" value="S-adenosyl-L-methionine-dependent methyltransferases"/>
    <property type="match status" value="1"/>
</dbReference>
<evidence type="ECO:0000313" key="8">
    <source>
        <dbReference type="EMBL" id="KAH3893380.1"/>
    </source>
</evidence>
<dbReference type="GO" id="GO:0003676">
    <property type="term" value="F:nucleic acid binding"/>
    <property type="evidence" value="ECO:0007669"/>
    <property type="project" value="InterPro"/>
</dbReference>
<dbReference type="InterPro" id="IPR029063">
    <property type="entry name" value="SAM-dependent_MTases_sf"/>
</dbReference>
<dbReference type="EC" id="2.1.1.297" evidence="1"/>
<dbReference type="Pfam" id="PF17827">
    <property type="entry name" value="PrmC_N"/>
    <property type="match status" value="1"/>
</dbReference>
<dbReference type="NCBIfam" id="TIGR03534">
    <property type="entry name" value="RF_mod_PrmC"/>
    <property type="match status" value="1"/>
</dbReference>
<dbReference type="InterPro" id="IPR002052">
    <property type="entry name" value="DNA_methylase_N6_adenine_CS"/>
</dbReference>